<gene>
    <name evidence="1" type="ORF">Faunusvirus50_5</name>
</gene>
<dbReference type="SUPFAM" id="SSF48403">
    <property type="entry name" value="Ankyrin repeat"/>
    <property type="match status" value="1"/>
</dbReference>
<dbReference type="Pfam" id="PF12796">
    <property type="entry name" value="Ank_2"/>
    <property type="match status" value="1"/>
</dbReference>
<sequence>MQTMEAHKKKFADLIASGDERGCLKYIMKYDDFYDAITSDYSGLSMLQYACMYRLAKVALALIDKNCDLTHKNSHGSTALIYASCYELNNVTAAIIDKSIDTKTRSRTSGGQSEMMYLCSNRDVGNVIKMIDKGYDIYYKNDANDSLFTQAIHYESQEVVQKLLDIDIYFVEEFKILYCKGYINDKFYQDIMKYCRNKRDTIKREIIATMNNDAKSIPNKNSVTKDVIFIEVSPTNVLYQSFHTTYAVQLVNIICDFILLPIQDP</sequence>
<reference evidence="1" key="1">
    <citation type="submission" date="2018-10" db="EMBL/GenBank/DDBJ databases">
        <title>Hidden diversity of soil giant viruses.</title>
        <authorList>
            <person name="Schulz F."/>
            <person name="Alteio L."/>
            <person name="Goudeau D."/>
            <person name="Ryan E.M."/>
            <person name="Malmstrom R.R."/>
            <person name="Blanchard J."/>
            <person name="Woyke T."/>
        </authorList>
    </citation>
    <scope>NUCLEOTIDE SEQUENCE</scope>
    <source>
        <strain evidence="1">FNV1</strain>
    </source>
</reference>
<dbReference type="InterPro" id="IPR002110">
    <property type="entry name" value="Ankyrin_rpt"/>
</dbReference>
<proteinExistence type="predicted"/>
<dbReference type="Gene3D" id="1.25.40.20">
    <property type="entry name" value="Ankyrin repeat-containing domain"/>
    <property type="match status" value="1"/>
</dbReference>
<protein>
    <submittedName>
        <fullName evidence="1">Uncharacterized protein</fullName>
    </submittedName>
</protein>
<name>A0A3G5A2S6_9VIRU</name>
<organism evidence="1">
    <name type="scientific">Faunusvirus sp</name>
    <dbReference type="NCBI Taxonomy" id="2487766"/>
    <lineage>
        <taxon>Viruses</taxon>
        <taxon>Varidnaviria</taxon>
        <taxon>Bamfordvirae</taxon>
        <taxon>Nucleocytoviricota</taxon>
        <taxon>Megaviricetes</taxon>
        <taxon>Imitervirales</taxon>
        <taxon>Mimiviridae</taxon>
    </lineage>
</organism>
<dbReference type="SMART" id="SM00248">
    <property type="entry name" value="ANK"/>
    <property type="match status" value="3"/>
</dbReference>
<dbReference type="InterPro" id="IPR036770">
    <property type="entry name" value="Ankyrin_rpt-contain_sf"/>
</dbReference>
<dbReference type="EMBL" id="MK072181">
    <property type="protein sequence ID" value="AYV79779.1"/>
    <property type="molecule type" value="Genomic_DNA"/>
</dbReference>
<evidence type="ECO:0000313" key="1">
    <source>
        <dbReference type="EMBL" id="AYV79779.1"/>
    </source>
</evidence>
<accession>A0A3G5A2S6</accession>